<dbReference type="OrthoDB" id="937at2759"/>
<dbReference type="PANTHER" id="PTHR18444">
    <property type="entry name" value="UPF0538 FAMILY MEMBER"/>
    <property type="match status" value="1"/>
</dbReference>
<dbReference type="Proteomes" id="UP000265618">
    <property type="component" value="Unassembled WGS sequence"/>
</dbReference>
<dbReference type="EMBL" id="BDIP01001597">
    <property type="protein sequence ID" value="GIQ84730.1"/>
    <property type="molecule type" value="Genomic_DNA"/>
</dbReference>
<dbReference type="Pfam" id="PF10209">
    <property type="entry name" value="DUF2340"/>
    <property type="match status" value="1"/>
</dbReference>
<sequence length="105" mass="11711">MPLSVKLSSTIGDLKAEVDRKIKEESKFRMLRNVPLTVFKVYVADQAGKPTNIVINLGHDELILVDMDQTLAEAGIAAGTEISYFGGVEYERWRVDPVVKVWTGM</sequence>
<evidence type="ECO:0008006" key="4">
    <source>
        <dbReference type="Google" id="ProtNLM"/>
    </source>
</evidence>
<organism evidence="2 3">
    <name type="scientific">Kipferlia bialata</name>
    <dbReference type="NCBI Taxonomy" id="797122"/>
    <lineage>
        <taxon>Eukaryota</taxon>
        <taxon>Metamonada</taxon>
        <taxon>Carpediemonas-like organisms</taxon>
        <taxon>Kipferlia</taxon>
    </lineage>
</organism>
<protein>
    <recommendedName>
        <fullName evidence="4">Ubiquitin-like domain-containing protein</fullName>
    </recommendedName>
</protein>
<dbReference type="AlphaFoldDB" id="A0A9K3CZC9"/>
<evidence type="ECO:0000313" key="3">
    <source>
        <dbReference type="Proteomes" id="UP000265618"/>
    </source>
</evidence>
<reference evidence="2 3" key="1">
    <citation type="journal article" date="2018" name="PLoS ONE">
        <title>The draft genome of Kipferlia bialata reveals reductive genome evolution in fornicate parasites.</title>
        <authorList>
            <person name="Tanifuji G."/>
            <person name="Takabayashi S."/>
            <person name="Kume K."/>
            <person name="Takagi M."/>
            <person name="Nakayama T."/>
            <person name="Kamikawa R."/>
            <person name="Inagaki Y."/>
            <person name="Hashimoto T."/>
        </authorList>
    </citation>
    <scope>NUCLEOTIDE SEQUENCE [LARGE SCALE GENOMIC DNA]</scope>
    <source>
        <strain evidence="2">NY0173</strain>
    </source>
</reference>
<dbReference type="InterPro" id="IPR018794">
    <property type="entry name" value="UPF0538"/>
</dbReference>
<gene>
    <name evidence="2" type="ORF">KIPB_006279</name>
</gene>
<evidence type="ECO:0000256" key="1">
    <source>
        <dbReference type="ARBA" id="ARBA00007176"/>
    </source>
</evidence>
<comment type="similarity">
    <text evidence="1">Belongs to the UPF0538 family.</text>
</comment>
<comment type="caution">
    <text evidence="2">The sequence shown here is derived from an EMBL/GenBank/DDBJ whole genome shotgun (WGS) entry which is preliminary data.</text>
</comment>
<dbReference type="PANTHER" id="PTHR18444:SF9">
    <property type="entry name" value="UPF0538 PROTEIN C2ORF76"/>
    <property type="match status" value="1"/>
</dbReference>
<evidence type="ECO:0000313" key="2">
    <source>
        <dbReference type="EMBL" id="GIQ84730.1"/>
    </source>
</evidence>
<proteinExistence type="inferred from homology"/>
<keyword evidence="3" id="KW-1185">Reference proteome</keyword>
<name>A0A9K3CZC9_9EUKA</name>
<accession>A0A9K3CZC9</accession>